<dbReference type="GO" id="GO:0005509">
    <property type="term" value="F:calcium ion binding"/>
    <property type="evidence" value="ECO:0007669"/>
    <property type="project" value="InterPro"/>
</dbReference>
<dbReference type="InterPro" id="IPR011049">
    <property type="entry name" value="Serralysin-like_metalloprot_C"/>
</dbReference>
<dbReference type="Proteomes" id="UP001158076">
    <property type="component" value="Unassembled WGS sequence"/>
</dbReference>
<evidence type="ECO:0000313" key="3">
    <source>
        <dbReference type="EMBL" id="MDH0145300.1"/>
    </source>
</evidence>
<proteinExistence type="predicted"/>
<dbReference type="EMBL" id="JAODZE010000002">
    <property type="protein sequence ID" value="MDH0145300.1"/>
    <property type="molecule type" value="Genomic_DNA"/>
</dbReference>
<gene>
    <name evidence="3" type="ORF">N7335_02725</name>
</gene>
<dbReference type="PRINTS" id="PR00313">
    <property type="entry name" value="CABNDNGRPT"/>
</dbReference>
<keyword evidence="1" id="KW-0106">Calcium</keyword>
<evidence type="ECO:0000313" key="4">
    <source>
        <dbReference type="Proteomes" id="UP001158076"/>
    </source>
</evidence>
<evidence type="ECO:0000259" key="2">
    <source>
        <dbReference type="Pfam" id="PF13946"/>
    </source>
</evidence>
<organism evidence="3 4">
    <name type="scientific">Stutzerimonas stutzeri</name>
    <name type="common">Pseudomonas stutzeri</name>
    <dbReference type="NCBI Taxonomy" id="316"/>
    <lineage>
        <taxon>Bacteria</taxon>
        <taxon>Pseudomonadati</taxon>
        <taxon>Pseudomonadota</taxon>
        <taxon>Gammaproteobacteria</taxon>
        <taxon>Pseudomonadales</taxon>
        <taxon>Pseudomonadaceae</taxon>
        <taxon>Stutzerimonas</taxon>
    </lineage>
</organism>
<reference evidence="3" key="1">
    <citation type="submission" date="2022-09" db="EMBL/GenBank/DDBJ databases">
        <title>Intensive care unit water sources are persistently colonized with multi-drug resistant bacteria and are the site of extensive horizontal gene transfer of antibiotic resistance genes.</title>
        <authorList>
            <person name="Diorio-Toth L."/>
        </authorList>
    </citation>
    <scope>NUCLEOTIDE SEQUENCE</scope>
    <source>
        <strain evidence="3">GD04147</strain>
    </source>
</reference>
<accession>A0AA42KWJ3</accession>
<dbReference type="InterPro" id="IPR001343">
    <property type="entry name" value="Hemolysn_Ca-bd"/>
</dbReference>
<comment type="caution">
    <text evidence="3">The sequence shown here is derived from an EMBL/GenBank/DDBJ whole genome shotgun (WGS) entry which is preliminary data.</text>
</comment>
<name>A0AA42KWJ3_STUST</name>
<protein>
    <submittedName>
        <fullName evidence="3">DUF4214 domain-containing protein</fullName>
    </submittedName>
</protein>
<evidence type="ECO:0000256" key="1">
    <source>
        <dbReference type="ARBA" id="ARBA00022837"/>
    </source>
</evidence>
<dbReference type="Pfam" id="PF00353">
    <property type="entry name" value="HemolysinCabind"/>
    <property type="match status" value="1"/>
</dbReference>
<sequence length="320" mass="34433">MATVTLYQPVDMSSLTVWYGDTPVANATHIRVTDGYRVQDYFGSFQYDAYGLSGGYVQSTEGYAGGARLFEVGGFNANAVSLESYVSYDAQAAMGYILAGDDSLYGSAGPDVLLGYAGDDRLYGYDGNDRFVADAGNDWIDGGTGLDVVRYAGSANSYSVFAAGGDFKVSDNAGTFDTLHHVERVAFGDGRVLALDIGFAEHAGAAYRLYQAAFDRTPDREGLAFWVAQLDSGSNLFQVADGFVSSPEFDTLYPDLSSDTVLHNYYLNVLDRPADAEGFAYWSAQMANGLSASEVLVWFAESPENMARVSPDIEAGIWLV</sequence>
<feature type="domain" description="DUF4214" evidence="2">
    <location>
        <begin position="240"/>
        <end position="308"/>
    </location>
</feature>
<dbReference type="Gene3D" id="2.150.10.10">
    <property type="entry name" value="Serralysin-like metalloprotease, C-terminal"/>
    <property type="match status" value="1"/>
</dbReference>
<dbReference type="AlphaFoldDB" id="A0AA42KWJ3"/>
<dbReference type="Pfam" id="PF13946">
    <property type="entry name" value="DUF4214"/>
    <property type="match status" value="1"/>
</dbReference>
<dbReference type="InterPro" id="IPR025282">
    <property type="entry name" value="DUF4214"/>
</dbReference>
<dbReference type="RefSeq" id="WP_279647973.1">
    <property type="nucleotide sequence ID" value="NZ_JAODZE010000002.1"/>
</dbReference>
<dbReference type="SUPFAM" id="SSF51120">
    <property type="entry name" value="beta-Roll"/>
    <property type="match status" value="1"/>
</dbReference>